<dbReference type="EMBL" id="CAXHTB010000004">
    <property type="protein sequence ID" value="CAL0305331.1"/>
    <property type="molecule type" value="Genomic_DNA"/>
</dbReference>
<protein>
    <submittedName>
        <fullName evidence="2">Uncharacterized protein</fullName>
    </submittedName>
</protein>
<proteinExistence type="predicted"/>
<dbReference type="Proteomes" id="UP001497480">
    <property type="component" value="Unassembled WGS sequence"/>
</dbReference>
<sequence>MTNYNHQHALSLLLFLLLITSSSARFLNGDISHATTKTTLNIALPNDGVLLMQKEKQDEHMSPYYHMEEVVSGGKYMPLVLNMLPKGKVPSSGPSKRINNFNN</sequence>
<feature type="signal peptide" evidence="1">
    <location>
        <begin position="1"/>
        <end position="24"/>
    </location>
</feature>
<evidence type="ECO:0000256" key="1">
    <source>
        <dbReference type="SAM" id="SignalP"/>
    </source>
</evidence>
<accession>A0AAV1W7R2</accession>
<organism evidence="2 3">
    <name type="scientific">Lupinus luteus</name>
    <name type="common">European yellow lupine</name>
    <dbReference type="NCBI Taxonomy" id="3873"/>
    <lineage>
        <taxon>Eukaryota</taxon>
        <taxon>Viridiplantae</taxon>
        <taxon>Streptophyta</taxon>
        <taxon>Embryophyta</taxon>
        <taxon>Tracheophyta</taxon>
        <taxon>Spermatophyta</taxon>
        <taxon>Magnoliopsida</taxon>
        <taxon>eudicotyledons</taxon>
        <taxon>Gunneridae</taxon>
        <taxon>Pentapetalae</taxon>
        <taxon>rosids</taxon>
        <taxon>fabids</taxon>
        <taxon>Fabales</taxon>
        <taxon>Fabaceae</taxon>
        <taxon>Papilionoideae</taxon>
        <taxon>50 kb inversion clade</taxon>
        <taxon>genistoids sensu lato</taxon>
        <taxon>core genistoids</taxon>
        <taxon>Genisteae</taxon>
        <taxon>Lupinus</taxon>
    </lineage>
</organism>
<dbReference type="AlphaFoldDB" id="A0AAV1W7R2"/>
<keyword evidence="3" id="KW-1185">Reference proteome</keyword>
<name>A0AAV1W7R2_LUPLU</name>
<comment type="caution">
    <text evidence="2">The sequence shown here is derived from an EMBL/GenBank/DDBJ whole genome shotgun (WGS) entry which is preliminary data.</text>
</comment>
<gene>
    <name evidence="2" type="ORF">LLUT_LOCUS6391</name>
</gene>
<evidence type="ECO:0000313" key="2">
    <source>
        <dbReference type="EMBL" id="CAL0305331.1"/>
    </source>
</evidence>
<evidence type="ECO:0000313" key="3">
    <source>
        <dbReference type="Proteomes" id="UP001497480"/>
    </source>
</evidence>
<feature type="chain" id="PRO_5043807953" evidence="1">
    <location>
        <begin position="25"/>
        <end position="103"/>
    </location>
</feature>
<keyword evidence="1" id="KW-0732">Signal</keyword>
<reference evidence="2 3" key="1">
    <citation type="submission" date="2024-03" db="EMBL/GenBank/DDBJ databases">
        <authorList>
            <person name="Martinez-Hernandez J."/>
        </authorList>
    </citation>
    <scope>NUCLEOTIDE SEQUENCE [LARGE SCALE GENOMIC DNA]</scope>
</reference>